<protein>
    <submittedName>
        <fullName evidence="1">Uncharacterized protein</fullName>
    </submittedName>
</protein>
<dbReference type="EMBL" id="SHMR01000001">
    <property type="protein sequence ID" value="RZH68149.1"/>
    <property type="molecule type" value="Genomic_DNA"/>
</dbReference>
<name>A0A482XWV0_9EURY</name>
<dbReference type="OrthoDB" id="195843at2157"/>
<accession>A0A482XWV0</accession>
<sequence length="110" mass="11710">MTRETAVQNRTDATATESHLPNLVTIVGRGVPSNYELTVDGDLEMLADDPVAEGTVMAGGVAEGAIDVGVQRFRFSGRMANVRLVDWNGDEAPDSPSVPTVHVEYGAPNR</sequence>
<dbReference type="Proteomes" id="UP000292704">
    <property type="component" value="Unassembled WGS sequence"/>
</dbReference>
<proteinExistence type="predicted"/>
<dbReference type="AlphaFoldDB" id="A0A482XWV0"/>
<comment type="caution">
    <text evidence="1">The sequence shown here is derived from an EMBL/GenBank/DDBJ whole genome shotgun (WGS) entry which is preliminary data.</text>
</comment>
<evidence type="ECO:0000313" key="1">
    <source>
        <dbReference type="EMBL" id="RZH68149.1"/>
    </source>
</evidence>
<reference evidence="1 2" key="1">
    <citation type="submission" date="2019-02" db="EMBL/GenBank/DDBJ databases">
        <title>Genome analysis provides insights into bioremediation potentialities and Haloocin production by Natrinema altunense strain 4.1R isolated from Chott Douz in Tunisian desert.</title>
        <authorList>
            <person name="Najjari A."/>
            <person name="Youssef N."/>
            <person name="Ben Dhia O."/>
            <person name="Ferjani R."/>
            <person name="El Hidri D."/>
            <person name="Ouzari H.I."/>
            <person name="Cherif A."/>
        </authorList>
    </citation>
    <scope>NUCLEOTIDE SEQUENCE [LARGE SCALE GENOMIC DNA]</scope>
    <source>
        <strain evidence="1 2">4.1R</strain>
    </source>
</reference>
<organism evidence="1 2">
    <name type="scientific">Natrinema altunense</name>
    <dbReference type="NCBI Taxonomy" id="222984"/>
    <lineage>
        <taxon>Archaea</taxon>
        <taxon>Methanobacteriati</taxon>
        <taxon>Methanobacteriota</taxon>
        <taxon>Stenosarchaea group</taxon>
        <taxon>Halobacteria</taxon>
        <taxon>Halobacteriales</taxon>
        <taxon>Natrialbaceae</taxon>
        <taxon>Natrinema</taxon>
    </lineage>
</organism>
<gene>
    <name evidence="1" type="ORF">ELS17_01375</name>
</gene>
<evidence type="ECO:0000313" key="2">
    <source>
        <dbReference type="Proteomes" id="UP000292704"/>
    </source>
</evidence>
<dbReference type="RefSeq" id="WP_130169226.1">
    <property type="nucleotide sequence ID" value="NZ_SHMR01000001.1"/>
</dbReference>